<dbReference type="InterPro" id="IPR018335">
    <property type="entry name" value="Tscrpt_reg_HTH_Crp-type_CS"/>
</dbReference>
<dbReference type="Proteomes" id="UP000626210">
    <property type="component" value="Unassembled WGS sequence"/>
</dbReference>
<name>A0ABQ3G4B4_9BURK</name>
<dbReference type="InterPro" id="IPR050397">
    <property type="entry name" value="Env_Response_Regulators"/>
</dbReference>
<evidence type="ECO:0000313" key="6">
    <source>
        <dbReference type="EMBL" id="GHC85719.1"/>
    </source>
</evidence>
<evidence type="ECO:0000256" key="2">
    <source>
        <dbReference type="ARBA" id="ARBA00023125"/>
    </source>
</evidence>
<proteinExistence type="predicted"/>
<dbReference type="PROSITE" id="PS50042">
    <property type="entry name" value="CNMP_BINDING_3"/>
    <property type="match status" value="1"/>
</dbReference>
<dbReference type="CDD" id="cd00092">
    <property type="entry name" value="HTH_CRP"/>
    <property type="match status" value="1"/>
</dbReference>
<evidence type="ECO:0000256" key="3">
    <source>
        <dbReference type="ARBA" id="ARBA00023163"/>
    </source>
</evidence>
<keyword evidence="7" id="KW-1185">Reference proteome</keyword>
<dbReference type="SMART" id="SM00100">
    <property type="entry name" value="cNMP"/>
    <property type="match status" value="1"/>
</dbReference>
<evidence type="ECO:0000259" key="5">
    <source>
        <dbReference type="PROSITE" id="PS51063"/>
    </source>
</evidence>
<feature type="domain" description="Cyclic nucleotide-binding" evidence="4">
    <location>
        <begin position="49"/>
        <end position="103"/>
    </location>
</feature>
<dbReference type="PROSITE" id="PS00042">
    <property type="entry name" value="HTH_CRP_1"/>
    <property type="match status" value="1"/>
</dbReference>
<dbReference type="InterPro" id="IPR036388">
    <property type="entry name" value="WH-like_DNA-bd_sf"/>
</dbReference>
<dbReference type="InterPro" id="IPR036390">
    <property type="entry name" value="WH_DNA-bd_sf"/>
</dbReference>
<dbReference type="InterPro" id="IPR014710">
    <property type="entry name" value="RmlC-like_jellyroll"/>
</dbReference>
<evidence type="ECO:0000259" key="4">
    <source>
        <dbReference type="PROSITE" id="PS50042"/>
    </source>
</evidence>
<sequence length="255" mass="28191">MFNAIEEVRDRTHWLSDVDPLRHPGAPDARIAFSQRIVQTLDLVQSSAALQRRLVHAGDTIYQAGQAFENLHILSTGCAKIVSLSADGREQVVGFKFKGDWMGFDGIADACHRCDAIAMDTGEVWTIGYDALLAGCAKAPALLKLLHAAMSHEIAHDRDSLMSVCTLPAEARVADFLLQWVESMAKRGLRTDAITLKMTRAEIGNYLGMALETVSRTLSRLARENIIDFVEKGRRDLRIADPQALQGFVRRYGVV</sequence>
<evidence type="ECO:0000313" key="7">
    <source>
        <dbReference type="Proteomes" id="UP000626210"/>
    </source>
</evidence>
<dbReference type="InterPro" id="IPR018490">
    <property type="entry name" value="cNMP-bd_dom_sf"/>
</dbReference>
<dbReference type="Pfam" id="PF13545">
    <property type="entry name" value="HTH_Crp_2"/>
    <property type="match status" value="1"/>
</dbReference>
<keyword evidence="2" id="KW-0238">DNA-binding</keyword>
<dbReference type="RefSeq" id="WP_189687840.1">
    <property type="nucleotide sequence ID" value="NZ_BMYK01000008.1"/>
</dbReference>
<dbReference type="PRINTS" id="PR00034">
    <property type="entry name" value="HTHCRP"/>
</dbReference>
<dbReference type="Pfam" id="PF00027">
    <property type="entry name" value="cNMP_binding"/>
    <property type="match status" value="1"/>
</dbReference>
<dbReference type="Gene3D" id="1.10.10.10">
    <property type="entry name" value="Winged helix-like DNA-binding domain superfamily/Winged helix DNA-binding domain"/>
    <property type="match status" value="1"/>
</dbReference>
<evidence type="ECO:0000256" key="1">
    <source>
        <dbReference type="ARBA" id="ARBA00023015"/>
    </source>
</evidence>
<dbReference type="SUPFAM" id="SSF51206">
    <property type="entry name" value="cAMP-binding domain-like"/>
    <property type="match status" value="1"/>
</dbReference>
<evidence type="ECO:0008006" key="8">
    <source>
        <dbReference type="Google" id="ProtNLM"/>
    </source>
</evidence>
<dbReference type="Gene3D" id="2.60.120.10">
    <property type="entry name" value="Jelly Rolls"/>
    <property type="match status" value="1"/>
</dbReference>
<reference evidence="7" key="1">
    <citation type="journal article" date="2019" name="Int. J. Syst. Evol. Microbiol.">
        <title>The Global Catalogue of Microorganisms (GCM) 10K type strain sequencing project: providing services to taxonomists for standard genome sequencing and annotation.</title>
        <authorList>
            <consortium name="The Broad Institute Genomics Platform"/>
            <consortium name="The Broad Institute Genome Sequencing Center for Infectious Disease"/>
            <person name="Wu L."/>
            <person name="Ma J."/>
        </authorList>
    </citation>
    <scope>NUCLEOTIDE SEQUENCE [LARGE SCALE GENOMIC DNA]</scope>
    <source>
        <strain evidence="7">KCTC 23314</strain>
    </source>
</reference>
<keyword evidence="1" id="KW-0805">Transcription regulation</keyword>
<feature type="domain" description="HTH crp-type" evidence="5">
    <location>
        <begin position="167"/>
        <end position="243"/>
    </location>
</feature>
<organism evidence="6 7">
    <name type="scientific">Pseudorhodoferax aquiterrae</name>
    <dbReference type="NCBI Taxonomy" id="747304"/>
    <lineage>
        <taxon>Bacteria</taxon>
        <taxon>Pseudomonadati</taxon>
        <taxon>Pseudomonadota</taxon>
        <taxon>Betaproteobacteria</taxon>
        <taxon>Burkholderiales</taxon>
        <taxon>Comamonadaceae</taxon>
    </lineage>
</organism>
<dbReference type="InterPro" id="IPR000595">
    <property type="entry name" value="cNMP-bd_dom"/>
</dbReference>
<accession>A0ABQ3G4B4</accession>
<dbReference type="EMBL" id="BMYK01000008">
    <property type="protein sequence ID" value="GHC85719.1"/>
    <property type="molecule type" value="Genomic_DNA"/>
</dbReference>
<comment type="caution">
    <text evidence="6">The sequence shown here is derived from an EMBL/GenBank/DDBJ whole genome shotgun (WGS) entry which is preliminary data.</text>
</comment>
<protein>
    <recommendedName>
        <fullName evidence="8">Crp/Fnr family transcriptional regulator</fullName>
    </recommendedName>
</protein>
<dbReference type="SUPFAM" id="SSF46785">
    <property type="entry name" value="Winged helix' DNA-binding domain"/>
    <property type="match status" value="1"/>
</dbReference>
<dbReference type="PANTHER" id="PTHR24567:SF75">
    <property type="entry name" value="FUMARATE AND NITRATE REDUCTION REGULATORY PROTEIN"/>
    <property type="match status" value="1"/>
</dbReference>
<dbReference type="PROSITE" id="PS51063">
    <property type="entry name" value="HTH_CRP_2"/>
    <property type="match status" value="1"/>
</dbReference>
<gene>
    <name evidence="6" type="ORF">GCM10007320_30970</name>
</gene>
<dbReference type="PANTHER" id="PTHR24567">
    <property type="entry name" value="CRP FAMILY TRANSCRIPTIONAL REGULATORY PROTEIN"/>
    <property type="match status" value="1"/>
</dbReference>
<dbReference type="InterPro" id="IPR012318">
    <property type="entry name" value="HTH_CRP"/>
</dbReference>
<keyword evidence="3" id="KW-0804">Transcription</keyword>
<dbReference type="CDD" id="cd00038">
    <property type="entry name" value="CAP_ED"/>
    <property type="match status" value="1"/>
</dbReference>
<dbReference type="SMART" id="SM00419">
    <property type="entry name" value="HTH_CRP"/>
    <property type="match status" value="1"/>
</dbReference>